<evidence type="ECO:0000313" key="2">
    <source>
        <dbReference type="Proteomes" id="UP000325438"/>
    </source>
</evidence>
<protein>
    <submittedName>
        <fullName evidence="1">2OG-Fe(II) oxygenase</fullName>
    </submittedName>
</protein>
<organism evidence="1 2">
    <name type="scientific">Pseudomonas kitaguniensis</name>
    <dbReference type="NCBI Taxonomy" id="2607908"/>
    <lineage>
        <taxon>Bacteria</taxon>
        <taxon>Pseudomonadati</taxon>
        <taxon>Pseudomonadota</taxon>
        <taxon>Gammaproteobacteria</taxon>
        <taxon>Pseudomonadales</taxon>
        <taxon>Pseudomonadaceae</taxon>
        <taxon>Pseudomonas</taxon>
    </lineage>
</organism>
<dbReference type="Proteomes" id="UP000325438">
    <property type="component" value="Unassembled WGS sequence"/>
</dbReference>
<gene>
    <name evidence="1" type="ORF">F0170_08075</name>
</gene>
<dbReference type="RefSeq" id="WP_152749072.1">
    <property type="nucleotide sequence ID" value="NZ_VUBA01000044.1"/>
</dbReference>
<reference evidence="1 2" key="1">
    <citation type="submission" date="2019-09" db="EMBL/GenBank/DDBJ databases">
        <title>The draft genomes of Allium pathogen Pseudomonas sp.</title>
        <authorList>
            <person name="Fujikawa T."/>
            <person name="Sawada H."/>
        </authorList>
    </citation>
    <scope>NUCLEOTIDE SEQUENCE [LARGE SCALE GENOMIC DNA]</scope>
    <source>
        <strain evidence="1 2">MAFF 730085</strain>
    </source>
</reference>
<dbReference type="Gene3D" id="2.60.120.620">
    <property type="entry name" value="q2cbj1_9rhob like domain"/>
    <property type="match status" value="1"/>
</dbReference>
<name>A0A5N7JRG6_9PSED</name>
<sequence length="221" mass="24945">MNKASRSFREYGYCSIDLSSGFPDLVRGCKNACDGIEEQDWTYIIRNSTEEVDLPYSVPPLRLKHVKADALKVYHEGGFAFSFRRLTELEGMPIHPAMKLFDDYLMREDFLSLLSTLSGRSIGAMEVRYINRFDQGDFLTTHCDPGSNLGIALNLTSQWNLNFGGLTFILNETRSSVHDTLTPSCGRLFVFDTSQRKVPHFVSMVTAPPAQNRIALIARYG</sequence>
<accession>A0A5N7JRG6</accession>
<dbReference type="EMBL" id="VUBA01000044">
    <property type="protein sequence ID" value="MPQ83941.1"/>
    <property type="molecule type" value="Genomic_DNA"/>
</dbReference>
<comment type="caution">
    <text evidence="1">The sequence shown here is derived from an EMBL/GenBank/DDBJ whole genome shotgun (WGS) entry which is preliminary data.</text>
</comment>
<evidence type="ECO:0000313" key="1">
    <source>
        <dbReference type="EMBL" id="MPQ83941.1"/>
    </source>
</evidence>
<dbReference type="AlphaFoldDB" id="A0A5N7JRG6"/>
<proteinExistence type="predicted"/>